<dbReference type="KEGG" id="chq:AQ619_06070"/>
<dbReference type="AlphaFoldDB" id="A0A0P0NYF0"/>
<dbReference type="RefSeq" id="WP_062145481.1">
    <property type="nucleotide sequence ID" value="NZ_CP013002.1"/>
</dbReference>
<dbReference type="Proteomes" id="UP000056905">
    <property type="component" value="Chromosome"/>
</dbReference>
<dbReference type="OrthoDB" id="7977346at2"/>
<organism evidence="1 2">
    <name type="scientific">Caulobacter henricii</name>
    <dbReference type="NCBI Taxonomy" id="69395"/>
    <lineage>
        <taxon>Bacteria</taxon>
        <taxon>Pseudomonadati</taxon>
        <taxon>Pseudomonadota</taxon>
        <taxon>Alphaproteobacteria</taxon>
        <taxon>Caulobacterales</taxon>
        <taxon>Caulobacteraceae</taxon>
        <taxon>Caulobacter</taxon>
    </lineage>
</organism>
<dbReference type="SUPFAM" id="SSF51197">
    <property type="entry name" value="Clavaminate synthase-like"/>
    <property type="match status" value="1"/>
</dbReference>
<proteinExistence type="predicted"/>
<dbReference type="Gene3D" id="2.60.120.650">
    <property type="entry name" value="Cupin"/>
    <property type="match status" value="1"/>
</dbReference>
<evidence type="ECO:0008006" key="3">
    <source>
        <dbReference type="Google" id="ProtNLM"/>
    </source>
</evidence>
<accession>A0A0P0NYF0</accession>
<evidence type="ECO:0000313" key="2">
    <source>
        <dbReference type="Proteomes" id="UP000056905"/>
    </source>
</evidence>
<gene>
    <name evidence="1" type="ORF">AQ619_06070</name>
</gene>
<reference evidence="1 2" key="1">
    <citation type="submission" date="2015-10" db="EMBL/GenBank/DDBJ databases">
        <title>Conservation of the essential genome among Caulobacter and Brevundimonas species.</title>
        <authorList>
            <person name="Scott D."/>
            <person name="Ely B."/>
        </authorList>
    </citation>
    <scope>NUCLEOTIDE SEQUENCE [LARGE SCALE GENOMIC DNA]</scope>
    <source>
        <strain evidence="1 2">CB4</strain>
    </source>
</reference>
<dbReference type="EMBL" id="CP013002">
    <property type="protein sequence ID" value="ALL12953.1"/>
    <property type="molecule type" value="Genomic_DNA"/>
</dbReference>
<keyword evidence="2" id="KW-1185">Reference proteome</keyword>
<evidence type="ECO:0000313" key="1">
    <source>
        <dbReference type="EMBL" id="ALL12953.1"/>
    </source>
</evidence>
<dbReference type="STRING" id="69395.AQ619_06070"/>
<protein>
    <recommendedName>
        <fullName evidence="3">JmjC domain-containing protein</fullName>
    </recommendedName>
</protein>
<sequence length="307" mass="34286">MTIIRDWTPDKAGVFGQENLVFDHGLHERPMFDDEGLARLLDQYPREQLGVFTMGEDPKAWTTWRKGSAGNLTGEQLLEAAQTGRIWLNLRHTNDYLPEYAALGDEIFAEKQAKVPGLRTFKRDLGMLISSANAQVFYHLDVPLVSLWQLRGQKKVWVYPVADPYVGELDLEKIVLKETAEQFAFDPDWDKGATAYDLTPGKMVTWRQNAPHRIENGPMLNVSLSIEFMTPAALMRANVIYANGVLRRRIGARPRIQNGFGPAALTKLAVARGAKALKLQTPHVRHLPVTFGLDAGQPGVLVEGMSA</sequence>
<name>A0A0P0NYF0_9CAUL</name>